<keyword evidence="2" id="KW-0808">Transferase</keyword>
<comment type="caution">
    <text evidence="2">The sequence shown here is derived from an EMBL/GenBank/DDBJ whole genome shotgun (WGS) entry which is preliminary data.</text>
</comment>
<keyword evidence="2" id="KW-0548">Nucleotidyltransferase</keyword>
<feature type="non-terminal residue" evidence="2">
    <location>
        <position position="168"/>
    </location>
</feature>
<evidence type="ECO:0000256" key="1">
    <source>
        <dbReference type="SAM" id="MobiDB-lite"/>
    </source>
</evidence>
<protein>
    <submittedName>
        <fullName evidence="2">Putative reverse transcriptase domain-containing protein</fullName>
    </submittedName>
</protein>
<dbReference type="AlphaFoldDB" id="A0A6L2JMD8"/>
<sequence>MNDMMNPRRRGDRNGRRREGEESENSFFDGDGSSLFVEREEWEDDRVTDDDYEEGPVFDDDPYEEEIVSGDVGVNLVFEDELEMIDDVFVLTGKEVAPNSEIPEAMFPLLEEFSDVFPDELHDALPPLCDIHHHIDLEPGSQLPNMPHDRMSPGEHELHRQDEEFVSG</sequence>
<dbReference type="EMBL" id="BKCJ010000995">
    <property type="protein sequence ID" value="GEU37960.1"/>
    <property type="molecule type" value="Genomic_DNA"/>
</dbReference>
<keyword evidence="2" id="KW-0695">RNA-directed DNA polymerase</keyword>
<dbReference type="GO" id="GO:0003964">
    <property type="term" value="F:RNA-directed DNA polymerase activity"/>
    <property type="evidence" value="ECO:0007669"/>
    <property type="project" value="UniProtKB-KW"/>
</dbReference>
<feature type="compositionally biased region" description="Acidic residues" evidence="1">
    <location>
        <begin position="40"/>
        <end position="63"/>
    </location>
</feature>
<feature type="region of interest" description="Disordered" evidence="1">
    <location>
        <begin position="1"/>
        <end position="63"/>
    </location>
</feature>
<organism evidence="2">
    <name type="scientific">Tanacetum cinerariifolium</name>
    <name type="common">Dalmatian daisy</name>
    <name type="synonym">Chrysanthemum cinerariifolium</name>
    <dbReference type="NCBI Taxonomy" id="118510"/>
    <lineage>
        <taxon>Eukaryota</taxon>
        <taxon>Viridiplantae</taxon>
        <taxon>Streptophyta</taxon>
        <taxon>Embryophyta</taxon>
        <taxon>Tracheophyta</taxon>
        <taxon>Spermatophyta</taxon>
        <taxon>Magnoliopsida</taxon>
        <taxon>eudicotyledons</taxon>
        <taxon>Gunneridae</taxon>
        <taxon>Pentapetalae</taxon>
        <taxon>asterids</taxon>
        <taxon>campanulids</taxon>
        <taxon>Asterales</taxon>
        <taxon>Asteraceae</taxon>
        <taxon>Asteroideae</taxon>
        <taxon>Anthemideae</taxon>
        <taxon>Anthemidinae</taxon>
        <taxon>Tanacetum</taxon>
    </lineage>
</organism>
<accession>A0A6L2JMD8</accession>
<name>A0A6L2JMD8_TANCI</name>
<feature type="compositionally biased region" description="Basic and acidic residues" evidence="1">
    <location>
        <begin position="147"/>
        <end position="168"/>
    </location>
</feature>
<reference evidence="2" key="1">
    <citation type="journal article" date="2019" name="Sci. Rep.">
        <title>Draft genome of Tanacetum cinerariifolium, the natural source of mosquito coil.</title>
        <authorList>
            <person name="Yamashiro T."/>
            <person name="Shiraishi A."/>
            <person name="Satake H."/>
            <person name="Nakayama K."/>
        </authorList>
    </citation>
    <scope>NUCLEOTIDE SEQUENCE</scope>
</reference>
<gene>
    <name evidence="2" type="ORF">Tci_009938</name>
</gene>
<evidence type="ECO:0000313" key="2">
    <source>
        <dbReference type="EMBL" id="GEU37960.1"/>
    </source>
</evidence>
<feature type="region of interest" description="Disordered" evidence="1">
    <location>
        <begin position="139"/>
        <end position="168"/>
    </location>
</feature>
<proteinExistence type="predicted"/>